<reference evidence="3 4" key="1">
    <citation type="submission" date="2019-03" db="EMBL/GenBank/DDBJ databases">
        <title>Genomic Encyclopedia of Type Strains, Phase IV (KMG-IV): sequencing the most valuable type-strain genomes for metagenomic binning, comparative biology and taxonomic classification.</title>
        <authorList>
            <person name="Goeker M."/>
        </authorList>
    </citation>
    <scope>NUCLEOTIDE SEQUENCE [LARGE SCALE GENOMIC DNA]</scope>
    <source>
        <strain evidence="3 4">DSM 28697</strain>
    </source>
</reference>
<dbReference type="Pfam" id="PF11611">
    <property type="entry name" value="DUF4352"/>
    <property type="match status" value="1"/>
</dbReference>
<dbReference type="Proteomes" id="UP000295632">
    <property type="component" value="Unassembled WGS sequence"/>
</dbReference>
<gene>
    <name evidence="3" type="ORF">EV213_102244</name>
</gene>
<keyword evidence="4" id="KW-1185">Reference proteome</keyword>
<dbReference type="InterPro" id="IPR029051">
    <property type="entry name" value="DUF4352"/>
</dbReference>
<evidence type="ECO:0000313" key="4">
    <source>
        <dbReference type="Proteomes" id="UP000295632"/>
    </source>
</evidence>
<evidence type="ECO:0000256" key="1">
    <source>
        <dbReference type="ARBA" id="ARBA00022729"/>
    </source>
</evidence>
<feature type="domain" description="DUF4352" evidence="2">
    <location>
        <begin position="13"/>
        <end position="101"/>
    </location>
</feature>
<dbReference type="InterPro" id="IPR029050">
    <property type="entry name" value="Immunoprotect_excell_Ig-like"/>
</dbReference>
<dbReference type="Gene3D" id="2.60.40.1240">
    <property type="match status" value="1"/>
</dbReference>
<protein>
    <submittedName>
        <fullName evidence="3">Uncharacterized protein DUF4352</fullName>
    </submittedName>
</protein>
<proteinExistence type="predicted"/>
<evidence type="ECO:0000313" key="3">
    <source>
        <dbReference type="EMBL" id="TDQ42213.1"/>
    </source>
</evidence>
<accession>A0A4R6UAX9</accession>
<name>A0A4R6UAX9_9BACI</name>
<organism evidence="3 4">
    <name type="scientific">Aureibacillus halotolerans</name>
    <dbReference type="NCBI Taxonomy" id="1508390"/>
    <lineage>
        <taxon>Bacteria</taxon>
        <taxon>Bacillati</taxon>
        <taxon>Bacillota</taxon>
        <taxon>Bacilli</taxon>
        <taxon>Bacillales</taxon>
        <taxon>Bacillaceae</taxon>
        <taxon>Aureibacillus</taxon>
    </lineage>
</organism>
<keyword evidence="1" id="KW-0732">Signal</keyword>
<sequence>MSEITFPKTLDGEKPDGQGIFIVAVLEIKNMSDEPIDAEEVADAWLINVKDDIRVENRSYYEEVKNFEGNIQPGESLQGELAFYELPSEQYQIKIGHSTYSNVLLWNFMGPNNEQ</sequence>
<dbReference type="EMBL" id="SNYJ01000002">
    <property type="protein sequence ID" value="TDQ42213.1"/>
    <property type="molecule type" value="Genomic_DNA"/>
</dbReference>
<comment type="caution">
    <text evidence="3">The sequence shown here is derived from an EMBL/GenBank/DDBJ whole genome shotgun (WGS) entry which is preliminary data.</text>
</comment>
<evidence type="ECO:0000259" key="2">
    <source>
        <dbReference type="Pfam" id="PF11611"/>
    </source>
</evidence>
<dbReference type="AlphaFoldDB" id="A0A4R6UAX9"/>